<feature type="binding site" evidence="7">
    <location>
        <position position="12"/>
    </location>
    <ligand>
        <name>sn-glycerol 3-phosphate</name>
        <dbReference type="ChEBI" id="CHEBI:57597"/>
    </ligand>
</feature>
<feature type="binding site" evidence="7">
    <location>
        <position position="83"/>
    </location>
    <ligand>
        <name>sn-glycerol 3-phosphate</name>
        <dbReference type="ChEBI" id="CHEBI:57597"/>
    </ligand>
</feature>
<keyword evidence="12" id="KW-1185">Reference proteome</keyword>
<gene>
    <name evidence="11" type="primary">glpK_1</name>
    <name evidence="7" type="synonym">glpK</name>
    <name evidence="11" type="ORF">GCM10025870_02230</name>
</gene>
<comment type="catalytic activity">
    <reaction evidence="7">
        <text>glycerol + ATP = sn-glycerol 3-phosphate + ADP + H(+)</text>
        <dbReference type="Rhea" id="RHEA:21644"/>
        <dbReference type="ChEBI" id="CHEBI:15378"/>
        <dbReference type="ChEBI" id="CHEBI:17754"/>
        <dbReference type="ChEBI" id="CHEBI:30616"/>
        <dbReference type="ChEBI" id="CHEBI:57597"/>
        <dbReference type="ChEBI" id="CHEBI:456216"/>
        <dbReference type="EC" id="2.7.1.30"/>
    </reaction>
</comment>
<keyword evidence="3 7" id="KW-0547">Nucleotide-binding</keyword>
<feature type="binding site" evidence="7">
    <location>
        <position position="16"/>
    </location>
    <ligand>
        <name>ADP</name>
        <dbReference type="ChEBI" id="CHEBI:456216"/>
    </ligand>
</feature>
<dbReference type="PANTHER" id="PTHR10196:SF69">
    <property type="entry name" value="GLYCEROL KINASE"/>
    <property type="match status" value="1"/>
</dbReference>
<feature type="binding site" evidence="7">
    <location>
        <position position="82"/>
    </location>
    <ligand>
        <name>glycerol</name>
        <dbReference type="ChEBI" id="CHEBI:17754"/>
    </ligand>
</feature>
<evidence type="ECO:0000256" key="7">
    <source>
        <dbReference type="HAMAP-Rule" id="MF_00186"/>
    </source>
</evidence>
<evidence type="ECO:0000256" key="4">
    <source>
        <dbReference type="ARBA" id="ARBA00022777"/>
    </source>
</evidence>
<keyword evidence="5 7" id="KW-0319">Glycerol metabolism</keyword>
<dbReference type="EC" id="2.7.1.30" evidence="7"/>
<organism evidence="11 12">
    <name type="scientific">Agromyces marinus</name>
    <dbReference type="NCBI Taxonomy" id="1389020"/>
    <lineage>
        <taxon>Bacteria</taxon>
        <taxon>Bacillati</taxon>
        <taxon>Actinomycetota</taxon>
        <taxon>Actinomycetes</taxon>
        <taxon>Micrococcales</taxon>
        <taxon>Microbacteriaceae</taxon>
        <taxon>Agromyces</taxon>
    </lineage>
</organism>
<feature type="binding site" evidence="7">
    <location>
        <position position="282"/>
    </location>
    <ligand>
        <name>ADP</name>
        <dbReference type="ChEBI" id="CHEBI:456216"/>
    </ligand>
</feature>
<feature type="binding site" evidence="7">
    <location>
        <position position="326"/>
    </location>
    <ligand>
        <name>ADP</name>
        <dbReference type="ChEBI" id="CHEBI:456216"/>
    </ligand>
</feature>
<feature type="binding site" evidence="7">
    <location>
        <position position="261"/>
    </location>
    <ligand>
        <name>glycerol</name>
        <dbReference type="ChEBI" id="CHEBI:17754"/>
    </ligand>
</feature>
<feature type="binding site" evidence="7">
    <location>
        <position position="148"/>
    </location>
    <ligand>
        <name>glycerol</name>
        <dbReference type="ChEBI" id="CHEBI:17754"/>
    </ligand>
</feature>
<dbReference type="Pfam" id="PF00370">
    <property type="entry name" value="FGGY_N"/>
    <property type="match status" value="1"/>
</dbReference>
<feature type="binding site" evidence="7">
    <location>
        <position position="326"/>
    </location>
    <ligand>
        <name>ATP</name>
        <dbReference type="ChEBI" id="CHEBI:30616"/>
    </ligand>
</feature>
<comment type="activity regulation">
    <text evidence="7">Inhibited by fructose 1,6-bisphosphate (FBP).</text>
</comment>
<feature type="binding site" evidence="7">
    <location>
        <position position="260"/>
    </location>
    <ligand>
        <name>sn-glycerol 3-phosphate</name>
        <dbReference type="ChEBI" id="CHEBI:57597"/>
    </ligand>
</feature>
<evidence type="ECO:0000256" key="1">
    <source>
        <dbReference type="ARBA" id="ARBA00009156"/>
    </source>
</evidence>
<keyword evidence="4 7" id="KW-0418">Kinase</keyword>
<dbReference type="InterPro" id="IPR000577">
    <property type="entry name" value="Carb_kinase_FGGY"/>
</dbReference>
<name>A0ABM8GXI3_9MICO</name>
<dbReference type="PANTHER" id="PTHR10196">
    <property type="entry name" value="SUGAR KINASE"/>
    <property type="match status" value="1"/>
</dbReference>
<feature type="binding site" evidence="7">
    <location>
        <position position="427"/>
    </location>
    <ligand>
        <name>ATP</name>
        <dbReference type="ChEBI" id="CHEBI:30616"/>
    </ligand>
</feature>
<feature type="binding site" evidence="7">
    <location>
        <position position="431"/>
    </location>
    <ligand>
        <name>ADP</name>
        <dbReference type="ChEBI" id="CHEBI:456216"/>
    </ligand>
</feature>
<evidence type="ECO:0000256" key="3">
    <source>
        <dbReference type="ARBA" id="ARBA00022741"/>
    </source>
</evidence>
<sequence>MADYILAIDQGTTSTRAIIFDKHGTIVSTGQLEHEQIFPKAGWVEHDPMEIWHNTREVIGQALGKADLTRHDIAAVGITNQRETAVVWDRTTGEPVYNAIVWQDTRTQPIVDRLADEGGVERFARENLDVPVGVDRFKHIVGLPLATYFSGTKIVWILENVEGAREKAEAGDLIFGTTDCWVLWNLTGGVDGGVHATDVTNASRTLFMDLETLSWRDDILEEFGVPRSMMPEIKSSSEVYGTVESSSLLREVPVAGILGDQQAATFGQAAFDSGESKNTYGTGNFLIFNTDTEIVHSKNGLLTTLGYKLGDQPAHYALEGSIAVTGSLIQWLRDNLGLISSAPEIEELAKSVEDNGGAYFVPAFSGLFAPYWRPDARGALVGLTRYVNKGHIARAALEATAFQTREVLDAVNADSGVELTELKVDGGMIANNTLMQFQADILGVPVVRPVVAETTALGAAYAAGLAVGFWSSLDDLRANWQEDRRWEPSMDADERERQLRLWKKAVTKTLDWVDDDVK</sequence>
<feature type="domain" description="Carbohydrate kinase FGGY N-terminal" evidence="9">
    <location>
        <begin position="4"/>
        <end position="267"/>
    </location>
</feature>
<feature type="binding site" evidence="7">
    <location>
        <position position="12"/>
    </location>
    <ligand>
        <name>ADP</name>
        <dbReference type="ChEBI" id="CHEBI:456216"/>
    </ligand>
</feature>
<dbReference type="SUPFAM" id="SSF53067">
    <property type="entry name" value="Actin-like ATPase domain"/>
    <property type="match status" value="2"/>
</dbReference>
<evidence type="ECO:0000256" key="6">
    <source>
        <dbReference type="ARBA" id="ARBA00022840"/>
    </source>
</evidence>
<evidence type="ECO:0000313" key="12">
    <source>
        <dbReference type="Proteomes" id="UP001321477"/>
    </source>
</evidence>
<dbReference type="HAMAP" id="MF_00186">
    <property type="entry name" value="Glycerol_kin"/>
    <property type="match status" value="1"/>
</dbReference>
<reference evidence="12" key="1">
    <citation type="journal article" date="2019" name="Int. J. Syst. Evol. Microbiol.">
        <title>The Global Catalogue of Microorganisms (GCM) 10K type strain sequencing project: providing services to taxonomists for standard genome sequencing and annotation.</title>
        <authorList>
            <consortium name="The Broad Institute Genomics Platform"/>
            <consortium name="The Broad Institute Genome Sequencing Center for Infectious Disease"/>
            <person name="Wu L."/>
            <person name="Ma J."/>
        </authorList>
    </citation>
    <scope>NUCLEOTIDE SEQUENCE [LARGE SCALE GENOMIC DNA]</scope>
    <source>
        <strain evidence="12">NBRC 109019</strain>
    </source>
</reference>
<dbReference type="InterPro" id="IPR018485">
    <property type="entry name" value="FGGY_C"/>
</dbReference>
<feature type="binding site" evidence="7">
    <location>
        <position position="14"/>
    </location>
    <ligand>
        <name>ATP</name>
        <dbReference type="ChEBI" id="CHEBI:30616"/>
    </ligand>
</feature>
<evidence type="ECO:0000313" key="11">
    <source>
        <dbReference type="EMBL" id="BDZ53150.1"/>
    </source>
</evidence>
<feature type="domain" description="Carbohydrate kinase FGGY C-terminal" evidence="10">
    <location>
        <begin position="278"/>
        <end position="466"/>
    </location>
</feature>
<keyword evidence="2 7" id="KW-0808">Transferase</keyword>
<comment type="function">
    <text evidence="7">Key enzyme in the regulation of glycerol uptake and metabolism. Catalyzes the phosphorylation of glycerol to yield sn-glycerol 3-phosphate.</text>
</comment>
<comment type="similarity">
    <text evidence="1 7 8">Belongs to the FGGY kinase family.</text>
</comment>
<dbReference type="EMBL" id="AP027734">
    <property type="protein sequence ID" value="BDZ53150.1"/>
    <property type="molecule type" value="Genomic_DNA"/>
</dbReference>
<dbReference type="RefSeq" id="WP_234661729.1">
    <property type="nucleotide sequence ID" value="NZ_AP027734.1"/>
</dbReference>
<accession>A0ABM8GXI3</accession>
<feature type="binding site" evidence="7">
    <location>
        <position position="260"/>
    </location>
    <ligand>
        <name>glycerol</name>
        <dbReference type="ChEBI" id="CHEBI:17754"/>
    </ligand>
</feature>
<feature type="binding site" evidence="7">
    <location>
        <position position="13"/>
    </location>
    <ligand>
        <name>ATP</name>
        <dbReference type="ChEBI" id="CHEBI:30616"/>
    </ligand>
</feature>
<evidence type="ECO:0000259" key="10">
    <source>
        <dbReference type="Pfam" id="PF02782"/>
    </source>
</evidence>
<dbReference type="Gene3D" id="3.30.420.40">
    <property type="match status" value="2"/>
</dbReference>
<feature type="binding site" evidence="7">
    <location>
        <position position="330"/>
    </location>
    <ligand>
        <name>ATP</name>
        <dbReference type="ChEBI" id="CHEBI:30616"/>
    </ligand>
</feature>
<evidence type="ECO:0000256" key="8">
    <source>
        <dbReference type="RuleBase" id="RU003733"/>
    </source>
</evidence>
<feature type="binding site" evidence="7">
    <location>
        <position position="148"/>
    </location>
    <ligand>
        <name>sn-glycerol 3-phosphate</name>
        <dbReference type="ChEBI" id="CHEBI:57597"/>
    </ligand>
</feature>
<feature type="binding site" evidence="7">
    <location>
        <position position="12"/>
    </location>
    <ligand>
        <name>ATP</name>
        <dbReference type="ChEBI" id="CHEBI:30616"/>
    </ligand>
</feature>
<dbReference type="InterPro" id="IPR018484">
    <property type="entry name" value="FGGY_N"/>
</dbReference>
<dbReference type="InterPro" id="IPR018483">
    <property type="entry name" value="Carb_kinase_FGGY_CS"/>
</dbReference>
<dbReference type="PROSITE" id="PS00933">
    <property type="entry name" value="FGGY_KINASES_1"/>
    <property type="match status" value="1"/>
</dbReference>
<feature type="binding site" evidence="7">
    <location>
        <position position="282"/>
    </location>
    <ligand>
        <name>ATP</name>
        <dbReference type="ChEBI" id="CHEBI:30616"/>
    </ligand>
</feature>
<evidence type="ECO:0000259" key="9">
    <source>
        <dbReference type="Pfam" id="PF00370"/>
    </source>
</evidence>
<dbReference type="Proteomes" id="UP001321477">
    <property type="component" value="Chromosome"/>
</dbReference>
<evidence type="ECO:0000256" key="2">
    <source>
        <dbReference type="ARBA" id="ARBA00022679"/>
    </source>
</evidence>
<dbReference type="Pfam" id="PF02782">
    <property type="entry name" value="FGGY_C"/>
    <property type="match status" value="1"/>
</dbReference>
<comment type="pathway">
    <text evidence="7">Polyol metabolism; glycerol degradation via glycerol kinase pathway; sn-glycerol 3-phosphate from glycerol: step 1/1.</text>
</comment>
<feature type="binding site" evidence="7">
    <location>
        <position position="83"/>
    </location>
    <ligand>
        <name>glycerol</name>
        <dbReference type="ChEBI" id="CHEBI:17754"/>
    </ligand>
</feature>
<dbReference type="PIRSF" id="PIRSF000538">
    <property type="entry name" value="GlpK"/>
    <property type="match status" value="1"/>
</dbReference>
<dbReference type="NCBIfam" id="TIGR01311">
    <property type="entry name" value="glycerol_kin"/>
    <property type="match status" value="1"/>
</dbReference>
<dbReference type="PROSITE" id="PS00445">
    <property type="entry name" value="FGGY_KINASES_2"/>
    <property type="match status" value="1"/>
</dbReference>
<dbReference type="NCBIfam" id="NF000756">
    <property type="entry name" value="PRK00047.1"/>
    <property type="match status" value="1"/>
</dbReference>
<dbReference type="InterPro" id="IPR005999">
    <property type="entry name" value="Glycerol_kin"/>
</dbReference>
<dbReference type="CDD" id="cd07769">
    <property type="entry name" value="ASKHA_NBD_FGGY_GK"/>
    <property type="match status" value="1"/>
</dbReference>
<feature type="binding site" evidence="7">
    <location>
        <position position="82"/>
    </location>
    <ligand>
        <name>sn-glycerol 3-phosphate</name>
        <dbReference type="ChEBI" id="CHEBI:57597"/>
    </ligand>
</feature>
<dbReference type="InterPro" id="IPR043129">
    <property type="entry name" value="ATPase_NBD"/>
</dbReference>
<keyword evidence="6 7" id="KW-0067">ATP-binding</keyword>
<feature type="binding site" evidence="7">
    <location>
        <position position="427"/>
    </location>
    <ligand>
        <name>ADP</name>
        <dbReference type="ChEBI" id="CHEBI:456216"/>
    </ligand>
</feature>
<evidence type="ECO:0000256" key="5">
    <source>
        <dbReference type="ARBA" id="ARBA00022798"/>
    </source>
</evidence>
<dbReference type="GO" id="GO:0016301">
    <property type="term" value="F:kinase activity"/>
    <property type="evidence" value="ECO:0007669"/>
    <property type="project" value="UniProtKB-KW"/>
</dbReference>
<proteinExistence type="inferred from homology"/>
<protein>
    <recommendedName>
        <fullName evidence="7">Glycerol kinase</fullName>
        <ecNumber evidence="7">2.7.1.30</ecNumber>
    </recommendedName>
    <alternativeName>
        <fullName evidence="7">ATP:glycerol 3-phosphotransferase</fullName>
    </alternativeName>
    <alternativeName>
        <fullName evidence="7">Glycerokinase</fullName>
        <shortName evidence="7">GK</shortName>
    </alternativeName>
</protein>